<name>A0A6J5LYE7_9CAUD</name>
<proteinExistence type="predicted"/>
<evidence type="ECO:0000313" key="1">
    <source>
        <dbReference type="EMBL" id="CAB4139518.1"/>
    </source>
</evidence>
<accession>A0A6J5LYE7</accession>
<protein>
    <submittedName>
        <fullName evidence="1">Uncharacterized protein</fullName>
    </submittedName>
</protein>
<reference evidence="1" key="1">
    <citation type="submission" date="2020-04" db="EMBL/GenBank/DDBJ databases">
        <authorList>
            <person name="Chiriac C."/>
            <person name="Salcher M."/>
            <person name="Ghai R."/>
            <person name="Kavagutti S V."/>
        </authorList>
    </citation>
    <scope>NUCLEOTIDE SEQUENCE</scope>
</reference>
<dbReference type="EMBL" id="LR796350">
    <property type="protein sequence ID" value="CAB4139518.1"/>
    <property type="molecule type" value="Genomic_DNA"/>
</dbReference>
<gene>
    <name evidence="1" type="ORF">UFOVP340_47</name>
</gene>
<sequence>MAKTIDDHKRILSFEQNEVFDAVLAFLDASVEAEVDRAIAYSTEGEKRIHACGRAESLKDFKDLLLSVQLEARKER</sequence>
<organism evidence="1">
    <name type="scientific">uncultured Caudovirales phage</name>
    <dbReference type="NCBI Taxonomy" id="2100421"/>
    <lineage>
        <taxon>Viruses</taxon>
        <taxon>Duplodnaviria</taxon>
        <taxon>Heunggongvirae</taxon>
        <taxon>Uroviricota</taxon>
        <taxon>Caudoviricetes</taxon>
        <taxon>Peduoviridae</taxon>
        <taxon>Maltschvirus</taxon>
        <taxon>Maltschvirus maltsch</taxon>
    </lineage>
</organism>